<dbReference type="EC" id="2.8.1.8" evidence="9"/>
<evidence type="ECO:0000313" key="12">
    <source>
        <dbReference type="Proteomes" id="UP000216312"/>
    </source>
</evidence>
<comment type="cofactor">
    <cofactor evidence="9">
        <name>[4Fe-4S] cluster</name>
        <dbReference type="ChEBI" id="CHEBI:49883"/>
    </cofactor>
    <text evidence="9">Binds 2 [4Fe-4S] clusters per subunit. One cluster is coordinated with 3 cysteines and an exchangeable S-adenosyl-L-methionine.</text>
</comment>
<dbReference type="Pfam" id="PF16881">
    <property type="entry name" value="LIAS_N"/>
    <property type="match status" value="1"/>
</dbReference>
<reference evidence="12" key="1">
    <citation type="submission" date="2017-07" db="EMBL/GenBank/DDBJ databases">
        <title>Novel pathways for hydrocarbon cycling and metabolic interdependencies in hydrothermal sediment communities.</title>
        <authorList>
            <person name="Dombrowski N."/>
            <person name="Seitz K."/>
            <person name="Teske A."/>
            <person name="Baker B."/>
        </authorList>
    </citation>
    <scope>NUCLEOTIDE SEQUENCE [LARGE SCALE GENOMIC DNA]</scope>
</reference>
<gene>
    <name evidence="9 11" type="primary">lipA</name>
    <name evidence="11" type="ORF">CGW93_03510</name>
</gene>
<dbReference type="GO" id="GO:0046872">
    <property type="term" value="F:metal ion binding"/>
    <property type="evidence" value="ECO:0007669"/>
    <property type="project" value="UniProtKB-KW"/>
</dbReference>
<evidence type="ECO:0000256" key="5">
    <source>
        <dbReference type="ARBA" id="ARBA00022723"/>
    </source>
</evidence>
<evidence type="ECO:0000256" key="9">
    <source>
        <dbReference type="HAMAP-Rule" id="MF_00206"/>
    </source>
</evidence>
<evidence type="ECO:0000256" key="6">
    <source>
        <dbReference type="ARBA" id="ARBA00023004"/>
    </source>
</evidence>
<comment type="similarity">
    <text evidence="9">Belongs to the radical SAM superfamily. Lipoyl synthase family.</text>
</comment>
<dbReference type="SMART" id="SM00729">
    <property type="entry name" value="Elp3"/>
    <property type="match status" value="1"/>
</dbReference>
<keyword evidence="1 9" id="KW-0004">4Fe-4S</keyword>
<dbReference type="AlphaFoldDB" id="A0A257LT67"/>
<feature type="binding site" evidence="9">
    <location>
        <position position="272"/>
    </location>
    <ligand>
        <name>[4Fe-4S] cluster</name>
        <dbReference type="ChEBI" id="CHEBI:49883"/>
        <label>1</label>
    </ligand>
</feature>
<dbReference type="PIRSF" id="PIRSF005963">
    <property type="entry name" value="Lipoyl_synth"/>
    <property type="match status" value="1"/>
</dbReference>
<comment type="subcellular location">
    <subcellularLocation>
        <location evidence="9">Cytoplasm</location>
    </subcellularLocation>
</comment>
<keyword evidence="3 9" id="KW-0808">Transferase</keyword>
<dbReference type="SFLD" id="SFLDS00029">
    <property type="entry name" value="Radical_SAM"/>
    <property type="match status" value="1"/>
</dbReference>
<comment type="pathway">
    <text evidence="9">Protein modification; protein lipoylation via endogenous pathway; protein N(6)-(lipoyl)lysine from octanoyl-[acyl-carrier-protein]: step 2/2.</text>
</comment>
<dbReference type="InterPro" id="IPR031691">
    <property type="entry name" value="LIAS_N"/>
</dbReference>
<keyword evidence="6 9" id="KW-0408">Iron</keyword>
<dbReference type="UniPathway" id="UPA00538">
    <property type="reaction ID" value="UER00593"/>
</dbReference>
<dbReference type="GO" id="GO:0051539">
    <property type="term" value="F:4 iron, 4 sulfur cluster binding"/>
    <property type="evidence" value="ECO:0007669"/>
    <property type="project" value="UniProtKB-UniRule"/>
</dbReference>
<evidence type="ECO:0000256" key="7">
    <source>
        <dbReference type="ARBA" id="ARBA00023014"/>
    </source>
</evidence>
<evidence type="ECO:0000256" key="1">
    <source>
        <dbReference type="ARBA" id="ARBA00022485"/>
    </source>
</evidence>
<keyword evidence="5 9" id="KW-0479">Metal-binding</keyword>
<dbReference type="GO" id="GO:0005737">
    <property type="term" value="C:cytoplasm"/>
    <property type="evidence" value="ECO:0007669"/>
    <property type="project" value="UniProtKB-SubCell"/>
</dbReference>
<dbReference type="InterPro" id="IPR007197">
    <property type="entry name" value="rSAM"/>
</dbReference>
<accession>A0A257LT67</accession>
<comment type="catalytic activity">
    <reaction evidence="8 9">
        <text>[[Fe-S] cluster scaffold protein carrying a second [4Fe-4S](2+) cluster] + N(6)-octanoyl-L-lysyl-[protein] + 2 oxidized [2Fe-2S]-[ferredoxin] + 2 S-adenosyl-L-methionine + 4 H(+) = [[Fe-S] cluster scaffold protein] + N(6)-[(R)-dihydrolipoyl]-L-lysyl-[protein] + 4 Fe(3+) + 2 hydrogen sulfide + 2 5'-deoxyadenosine + 2 L-methionine + 2 reduced [2Fe-2S]-[ferredoxin]</text>
        <dbReference type="Rhea" id="RHEA:16585"/>
        <dbReference type="Rhea" id="RHEA-COMP:9928"/>
        <dbReference type="Rhea" id="RHEA-COMP:10000"/>
        <dbReference type="Rhea" id="RHEA-COMP:10001"/>
        <dbReference type="Rhea" id="RHEA-COMP:10475"/>
        <dbReference type="Rhea" id="RHEA-COMP:14568"/>
        <dbReference type="Rhea" id="RHEA-COMP:14569"/>
        <dbReference type="ChEBI" id="CHEBI:15378"/>
        <dbReference type="ChEBI" id="CHEBI:17319"/>
        <dbReference type="ChEBI" id="CHEBI:29034"/>
        <dbReference type="ChEBI" id="CHEBI:29919"/>
        <dbReference type="ChEBI" id="CHEBI:33722"/>
        <dbReference type="ChEBI" id="CHEBI:33737"/>
        <dbReference type="ChEBI" id="CHEBI:33738"/>
        <dbReference type="ChEBI" id="CHEBI:57844"/>
        <dbReference type="ChEBI" id="CHEBI:59789"/>
        <dbReference type="ChEBI" id="CHEBI:78809"/>
        <dbReference type="ChEBI" id="CHEBI:83100"/>
        <dbReference type="EC" id="2.8.1.8"/>
    </reaction>
</comment>
<dbReference type="SFLD" id="SFLDF00271">
    <property type="entry name" value="lipoyl_synthase"/>
    <property type="match status" value="1"/>
</dbReference>
<dbReference type="GO" id="GO:0016992">
    <property type="term" value="F:lipoate synthase activity"/>
    <property type="evidence" value="ECO:0007669"/>
    <property type="project" value="UniProtKB-UniRule"/>
</dbReference>
<dbReference type="NCBIfam" id="NF009544">
    <property type="entry name" value="PRK12928.1"/>
    <property type="match status" value="1"/>
</dbReference>
<dbReference type="SUPFAM" id="SSF102114">
    <property type="entry name" value="Radical SAM enzymes"/>
    <property type="match status" value="1"/>
</dbReference>
<protein>
    <recommendedName>
        <fullName evidence="9">Lipoyl synthase</fullName>
        <ecNumber evidence="9">2.8.1.8</ecNumber>
    </recommendedName>
    <alternativeName>
        <fullName evidence="9">Lip-syn</fullName>
        <shortName evidence="9">LS</shortName>
    </alternativeName>
    <alternativeName>
        <fullName evidence="9">Lipoate synthase</fullName>
    </alternativeName>
    <alternativeName>
        <fullName evidence="9">Lipoic acid synthase</fullName>
    </alternativeName>
    <alternativeName>
        <fullName evidence="9">Sulfur insertion protein LipA</fullName>
    </alternativeName>
</protein>
<dbReference type="GO" id="GO:0009249">
    <property type="term" value="P:protein lipoylation"/>
    <property type="evidence" value="ECO:0007669"/>
    <property type="project" value="UniProtKB-UniRule"/>
</dbReference>
<feature type="domain" description="Radical SAM core" evidence="10">
    <location>
        <begin position="45"/>
        <end position="261"/>
    </location>
</feature>
<feature type="binding site" evidence="9">
    <location>
        <position position="59"/>
    </location>
    <ligand>
        <name>[4Fe-4S] cluster</name>
        <dbReference type="ChEBI" id="CHEBI:49883"/>
        <label>2</label>
        <note>4Fe-4S-S-AdoMet</note>
    </ligand>
</feature>
<evidence type="ECO:0000313" key="11">
    <source>
        <dbReference type="EMBL" id="OYV02865.1"/>
    </source>
</evidence>
<keyword evidence="4 9" id="KW-0949">S-adenosyl-L-methionine</keyword>
<dbReference type="Proteomes" id="UP000216312">
    <property type="component" value="Unassembled WGS sequence"/>
</dbReference>
<dbReference type="InterPro" id="IPR013785">
    <property type="entry name" value="Aldolase_TIM"/>
</dbReference>
<dbReference type="PANTHER" id="PTHR10949">
    <property type="entry name" value="LIPOYL SYNTHASE"/>
    <property type="match status" value="1"/>
</dbReference>
<dbReference type="InterPro" id="IPR058240">
    <property type="entry name" value="rSAM_sf"/>
</dbReference>
<feature type="binding site" evidence="9">
    <location>
        <position position="33"/>
    </location>
    <ligand>
        <name>[4Fe-4S] cluster</name>
        <dbReference type="ChEBI" id="CHEBI:49883"/>
        <label>1</label>
    </ligand>
</feature>
<feature type="binding site" evidence="9">
    <location>
        <position position="66"/>
    </location>
    <ligand>
        <name>[4Fe-4S] cluster</name>
        <dbReference type="ChEBI" id="CHEBI:49883"/>
        <label>2</label>
        <note>4Fe-4S-S-AdoMet</note>
    </ligand>
</feature>
<evidence type="ECO:0000256" key="2">
    <source>
        <dbReference type="ARBA" id="ARBA00022490"/>
    </source>
</evidence>
<keyword evidence="7 9" id="KW-0411">Iron-sulfur</keyword>
<keyword evidence="2 9" id="KW-0963">Cytoplasm</keyword>
<evidence type="ECO:0000259" key="10">
    <source>
        <dbReference type="PROSITE" id="PS51918"/>
    </source>
</evidence>
<feature type="binding site" evidence="9">
    <location>
        <position position="63"/>
    </location>
    <ligand>
        <name>[4Fe-4S] cluster</name>
        <dbReference type="ChEBI" id="CHEBI:49883"/>
        <label>2</label>
        <note>4Fe-4S-S-AdoMet</note>
    </ligand>
</feature>
<dbReference type="NCBIfam" id="NF004019">
    <property type="entry name" value="PRK05481.1"/>
    <property type="match status" value="1"/>
</dbReference>
<proteinExistence type="inferred from homology"/>
<dbReference type="PANTHER" id="PTHR10949:SF0">
    <property type="entry name" value="LIPOYL SYNTHASE, MITOCHONDRIAL"/>
    <property type="match status" value="1"/>
</dbReference>
<comment type="caution">
    <text evidence="11">The sequence shown here is derived from an EMBL/GenBank/DDBJ whole genome shotgun (WGS) entry which is preliminary data.</text>
</comment>
<feature type="binding site" evidence="9">
    <location>
        <position position="44"/>
    </location>
    <ligand>
        <name>[4Fe-4S] cluster</name>
        <dbReference type="ChEBI" id="CHEBI:49883"/>
        <label>1</label>
    </ligand>
</feature>
<dbReference type="CDD" id="cd01335">
    <property type="entry name" value="Radical_SAM"/>
    <property type="match status" value="1"/>
</dbReference>
<feature type="binding site" evidence="9">
    <location>
        <position position="38"/>
    </location>
    <ligand>
        <name>[4Fe-4S] cluster</name>
        <dbReference type="ChEBI" id="CHEBI:49883"/>
        <label>1</label>
    </ligand>
</feature>
<dbReference type="EMBL" id="NMUJ01000045">
    <property type="protein sequence ID" value="OYV02865.1"/>
    <property type="molecule type" value="Genomic_DNA"/>
</dbReference>
<evidence type="ECO:0000256" key="4">
    <source>
        <dbReference type="ARBA" id="ARBA00022691"/>
    </source>
</evidence>
<organism evidence="11 12">
    <name type="scientific">candidate division WOR-3 bacterium 4484_18</name>
    <dbReference type="NCBI Taxonomy" id="2020626"/>
    <lineage>
        <taxon>Bacteria</taxon>
        <taxon>Bacteria division WOR-3</taxon>
    </lineage>
</organism>
<dbReference type="Gene3D" id="3.20.20.70">
    <property type="entry name" value="Aldolase class I"/>
    <property type="match status" value="1"/>
</dbReference>
<dbReference type="InterPro" id="IPR006638">
    <property type="entry name" value="Elp3/MiaA/NifB-like_rSAM"/>
</dbReference>
<dbReference type="PROSITE" id="PS51918">
    <property type="entry name" value="RADICAL_SAM"/>
    <property type="match status" value="1"/>
</dbReference>
<name>A0A257LT67_UNCW3</name>
<dbReference type="SFLD" id="SFLDG01058">
    <property type="entry name" value="lipoyl_synthase_like"/>
    <property type="match status" value="1"/>
</dbReference>
<dbReference type="FunFam" id="3.20.20.70:FF:000040">
    <property type="entry name" value="Lipoyl synthase"/>
    <property type="match status" value="1"/>
</dbReference>
<comment type="function">
    <text evidence="9">Catalyzes the radical-mediated insertion of two sulfur atoms into the C-6 and C-8 positions of the octanoyl moiety bound to the lipoyl domains of lipoate-dependent enzymes, thereby converting the octanoylated domains into lipoylated derivatives.</text>
</comment>
<dbReference type="NCBIfam" id="TIGR00510">
    <property type="entry name" value="lipA"/>
    <property type="match status" value="1"/>
</dbReference>
<dbReference type="Pfam" id="PF04055">
    <property type="entry name" value="Radical_SAM"/>
    <property type="match status" value="1"/>
</dbReference>
<dbReference type="HAMAP" id="MF_00206">
    <property type="entry name" value="Lipoyl_synth"/>
    <property type="match status" value="1"/>
</dbReference>
<evidence type="ECO:0000256" key="3">
    <source>
        <dbReference type="ARBA" id="ARBA00022679"/>
    </source>
</evidence>
<sequence length="287" mass="33042">MHLPSWIKERHFVSPNYDPLYRSLHDAQLHTICEEARCPNIVECYRNKTATFLILGDICTRGCRFCAVKTGIPKPIDPMEPERIACLVEEMCLDYVVITSVTRDDLQDGGAHHFVDVVHRLRQRLPHIKLELLIPDFKFNTSALEQIIALNVEVLNHNIETVERLTPIVRPQASYRRSLDVLRYIKRIKPNQVTKSGMMVGLGETDAEVYSAMEDLRDVGVDIITIGQYLRPTRWHLPVARYVHPDTFRKYKEWGKQLGFKATVAGTFVRSSYKAKESYQKCLTEGS</sequence>
<evidence type="ECO:0000256" key="8">
    <source>
        <dbReference type="ARBA" id="ARBA00047326"/>
    </source>
</evidence>
<dbReference type="InterPro" id="IPR003698">
    <property type="entry name" value="Lipoyl_synth"/>
</dbReference>